<name>A0AAV7R8H8_PLEWA</name>
<gene>
    <name evidence="2" type="ORF">NDU88_001412</name>
</gene>
<keyword evidence="3" id="KW-1185">Reference proteome</keyword>
<feature type="region of interest" description="Disordered" evidence="1">
    <location>
        <begin position="1"/>
        <end position="91"/>
    </location>
</feature>
<proteinExistence type="predicted"/>
<feature type="compositionally biased region" description="Basic and acidic residues" evidence="1">
    <location>
        <begin position="103"/>
        <end position="112"/>
    </location>
</feature>
<comment type="caution">
    <text evidence="2">The sequence shown here is derived from an EMBL/GenBank/DDBJ whole genome shotgun (WGS) entry which is preliminary data.</text>
</comment>
<feature type="region of interest" description="Disordered" evidence="1">
    <location>
        <begin position="103"/>
        <end position="137"/>
    </location>
</feature>
<evidence type="ECO:0000313" key="2">
    <source>
        <dbReference type="EMBL" id="KAJ1148584.1"/>
    </source>
</evidence>
<evidence type="ECO:0000313" key="3">
    <source>
        <dbReference type="Proteomes" id="UP001066276"/>
    </source>
</evidence>
<evidence type="ECO:0000256" key="1">
    <source>
        <dbReference type="SAM" id="MobiDB-lite"/>
    </source>
</evidence>
<sequence>MRKANNPVRAGRGCLRGRLDRQERLPRIEEAPGGRGVAWPGAVHTQRLWSGAPGPWRREAASTQKEAVPRASRSSRAATKRRSVNCQKVDTAARRPVAAVLAERNRGPDRPGDVSGHLPIAGPKGARGAFTAGEQLR</sequence>
<organism evidence="2 3">
    <name type="scientific">Pleurodeles waltl</name>
    <name type="common">Iberian ribbed newt</name>
    <dbReference type="NCBI Taxonomy" id="8319"/>
    <lineage>
        <taxon>Eukaryota</taxon>
        <taxon>Metazoa</taxon>
        <taxon>Chordata</taxon>
        <taxon>Craniata</taxon>
        <taxon>Vertebrata</taxon>
        <taxon>Euteleostomi</taxon>
        <taxon>Amphibia</taxon>
        <taxon>Batrachia</taxon>
        <taxon>Caudata</taxon>
        <taxon>Salamandroidea</taxon>
        <taxon>Salamandridae</taxon>
        <taxon>Pleurodelinae</taxon>
        <taxon>Pleurodeles</taxon>
    </lineage>
</organism>
<protein>
    <submittedName>
        <fullName evidence="2">Uncharacterized protein</fullName>
    </submittedName>
</protein>
<accession>A0AAV7R8H8</accession>
<dbReference type="EMBL" id="JANPWB010000009">
    <property type="protein sequence ID" value="KAJ1148584.1"/>
    <property type="molecule type" value="Genomic_DNA"/>
</dbReference>
<feature type="compositionally biased region" description="Basic and acidic residues" evidence="1">
    <location>
        <begin position="17"/>
        <end position="32"/>
    </location>
</feature>
<reference evidence="2" key="1">
    <citation type="journal article" date="2022" name="bioRxiv">
        <title>Sequencing and chromosome-scale assembly of the giantPleurodeles waltlgenome.</title>
        <authorList>
            <person name="Brown T."/>
            <person name="Elewa A."/>
            <person name="Iarovenko S."/>
            <person name="Subramanian E."/>
            <person name="Araus A.J."/>
            <person name="Petzold A."/>
            <person name="Susuki M."/>
            <person name="Suzuki K.-i.T."/>
            <person name="Hayashi T."/>
            <person name="Toyoda A."/>
            <person name="Oliveira C."/>
            <person name="Osipova E."/>
            <person name="Leigh N.D."/>
            <person name="Simon A."/>
            <person name="Yun M.H."/>
        </authorList>
    </citation>
    <scope>NUCLEOTIDE SEQUENCE</scope>
    <source>
        <strain evidence="2">20211129_DDA</strain>
        <tissue evidence="2">Liver</tissue>
    </source>
</reference>
<dbReference type="AlphaFoldDB" id="A0AAV7R8H8"/>
<dbReference type="Proteomes" id="UP001066276">
    <property type="component" value="Chromosome 5"/>
</dbReference>